<keyword evidence="2" id="KW-1185">Reference proteome</keyword>
<dbReference type="Proteomes" id="UP001482513">
    <property type="component" value="Unassembled WGS sequence"/>
</dbReference>
<name>A0ABV0K349_9CYAN</name>
<evidence type="ECO:0000313" key="2">
    <source>
        <dbReference type="Proteomes" id="UP001482513"/>
    </source>
</evidence>
<dbReference type="RefSeq" id="WP_190701432.1">
    <property type="nucleotide sequence ID" value="NZ_JAMPKX010000003.1"/>
</dbReference>
<protein>
    <submittedName>
        <fullName evidence="1">Uncharacterized protein</fullName>
    </submittedName>
</protein>
<organism evidence="1 2">
    <name type="scientific">Leptolyngbya subtilissima DQ-A4</name>
    <dbReference type="NCBI Taxonomy" id="2933933"/>
    <lineage>
        <taxon>Bacteria</taxon>
        <taxon>Bacillati</taxon>
        <taxon>Cyanobacteriota</taxon>
        <taxon>Cyanophyceae</taxon>
        <taxon>Leptolyngbyales</taxon>
        <taxon>Leptolyngbyaceae</taxon>
        <taxon>Leptolyngbya group</taxon>
        <taxon>Leptolyngbya</taxon>
    </lineage>
</organism>
<proteinExistence type="predicted"/>
<comment type="caution">
    <text evidence="1">The sequence shown here is derived from an EMBL/GenBank/DDBJ whole genome shotgun (WGS) entry which is preliminary data.</text>
</comment>
<reference evidence="1 2" key="1">
    <citation type="submission" date="2022-04" db="EMBL/GenBank/DDBJ databases">
        <title>Positive selection, recombination, and allopatry shape intraspecific diversity of widespread and dominant cyanobacteria.</title>
        <authorList>
            <person name="Wei J."/>
            <person name="Shu W."/>
            <person name="Hu C."/>
        </authorList>
    </citation>
    <scope>NUCLEOTIDE SEQUENCE [LARGE SCALE GENOMIC DNA]</scope>
    <source>
        <strain evidence="1 2">DQ-A4</strain>
    </source>
</reference>
<gene>
    <name evidence="1" type="ORF">NC992_09750</name>
</gene>
<sequence>MKNRCLPNCLILRNLCVILTLVAGGVLIAADIHASANQQEQQTTALKQLFVYQILLSAEQKQE</sequence>
<accession>A0ABV0K349</accession>
<dbReference type="EMBL" id="JAMPKX010000003">
    <property type="protein sequence ID" value="MEP0947153.1"/>
    <property type="molecule type" value="Genomic_DNA"/>
</dbReference>
<evidence type="ECO:0000313" key="1">
    <source>
        <dbReference type="EMBL" id="MEP0947153.1"/>
    </source>
</evidence>